<proteinExistence type="predicted"/>
<keyword evidence="1" id="KW-1133">Transmembrane helix</keyword>
<feature type="transmembrane region" description="Helical" evidence="1">
    <location>
        <begin position="53"/>
        <end position="72"/>
    </location>
</feature>
<gene>
    <name evidence="2" type="ORF">TPAB3V08_LOCUS7431</name>
</gene>
<accession>A0ABN7P4P4</accession>
<evidence type="ECO:0000313" key="3">
    <source>
        <dbReference type="Proteomes" id="UP001153148"/>
    </source>
</evidence>
<dbReference type="EMBL" id="CAJPIN010012496">
    <property type="protein sequence ID" value="CAG2060475.1"/>
    <property type="molecule type" value="Genomic_DNA"/>
</dbReference>
<evidence type="ECO:0000256" key="1">
    <source>
        <dbReference type="SAM" id="Phobius"/>
    </source>
</evidence>
<reference evidence="2" key="1">
    <citation type="submission" date="2021-03" db="EMBL/GenBank/DDBJ databases">
        <authorList>
            <person name="Tran Van P."/>
        </authorList>
    </citation>
    <scope>NUCLEOTIDE SEQUENCE</scope>
</reference>
<protein>
    <submittedName>
        <fullName evidence="2">Uncharacterized protein</fullName>
    </submittedName>
</protein>
<name>A0ABN7P4P4_TIMPD</name>
<keyword evidence="1" id="KW-0812">Transmembrane</keyword>
<comment type="caution">
    <text evidence="2">The sequence shown here is derived from an EMBL/GenBank/DDBJ whole genome shotgun (WGS) entry which is preliminary data.</text>
</comment>
<keyword evidence="3" id="KW-1185">Reference proteome</keyword>
<dbReference type="Proteomes" id="UP001153148">
    <property type="component" value="Unassembled WGS sequence"/>
</dbReference>
<organism evidence="2 3">
    <name type="scientific">Timema podura</name>
    <name type="common">Walking stick</name>
    <dbReference type="NCBI Taxonomy" id="61482"/>
    <lineage>
        <taxon>Eukaryota</taxon>
        <taxon>Metazoa</taxon>
        <taxon>Ecdysozoa</taxon>
        <taxon>Arthropoda</taxon>
        <taxon>Hexapoda</taxon>
        <taxon>Insecta</taxon>
        <taxon>Pterygota</taxon>
        <taxon>Neoptera</taxon>
        <taxon>Polyneoptera</taxon>
        <taxon>Phasmatodea</taxon>
        <taxon>Timematodea</taxon>
        <taxon>Timematoidea</taxon>
        <taxon>Timematidae</taxon>
        <taxon>Timema</taxon>
    </lineage>
</organism>
<sequence>MSTGARKAMRHGPAGALRRILSCLQYARNLAAAKESVVILLCVRVGRSQSGRAVAMTVLGLRLVAVIVWLAAGASGEGLSTM</sequence>
<evidence type="ECO:0000313" key="2">
    <source>
        <dbReference type="EMBL" id="CAG2060475.1"/>
    </source>
</evidence>
<keyword evidence="1" id="KW-0472">Membrane</keyword>